<dbReference type="Gene3D" id="2.40.50.140">
    <property type="entry name" value="Nucleic acid-binding proteins"/>
    <property type="match status" value="1"/>
</dbReference>
<keyword evidence="7" id="KW-1185">Reference proteome</keyword>
<reference evidence="6" key="1">
    <citation type="submission" date="2023-07" db="EMBL/GenBank/DDBJ databases">
        <title>Between Cages and Wild: Unraveling the Impact of Captivity on Animal Microbiomes and Antimicrobial Resistance.</title>
        <authorList>
            <person name="Schmartz G.P."/>
            <person name="Rehner J."/>
            <person name="Schuff M.J."/>
            <person name="Becker S.L."/>
            <person name="Kravczyk M."/>
            <person name="Gurevich A."/>
            <person name="Francke R."/>
            <person name="Mueller R."/>
            <person name="Keller V."/>
            <person name="Keller A."/>
        </authorList>
    </citation>
    <scope>NUCLEOTIDE SEQUENCE</scope>
    <source>
        <strain evidence="6">S39M_St_73</strain>
    </source>
</reference>
<evidence type="ECO:0000313" key="7">
    <source>
        <dbReference type="Proteomes" id="UP001171751"/>
    </source>
</evidence>
<keyword evidence="1" id="KW-0540">Nuclease</keyword>
<evidence type="ECO:0000259" key="5">
    <source>
        <dbReference type="Pfam" id="PF17876"/>
    </source>
</evidence>
<dbReference type="EMBL" id="JAUNQW010000010">
    <property type="protein sequence ID" value="MDO5457375.1"/>
    <property type="molecule type" value="Genomic_DNA"/>
</dbReference>
<comment type="caution">
    <text evidence="6">The sequence shown here is derived from an EMBL/GenBank/DDBJ whole genome shotgun (WGS) entry which is preliminary data.</text>
</comment>
<dbReference type="InterPro" id="IPR013223">
    <property type="entry name" value="RNase_B_OB_dom"/>
</dbReference>
<evidence type="ECO:0000259" key="4">
    <source>
        <dbReference type="Pfam" id="PF08206"/>
    </source>
</evidence>
<feature type="domain" description="RNase II/RNase R cold shock" evidence="5">
    <location>
        <begin position="153"/>
        <end position="225"/>
    </location>
</feature>
<gene>
    <name evidence="6" type="ORF">Q4F26_03435</name>
</gene>
<feature type="non-terminal residue" evidence="6">
    <location>
        <position position="226"/>
    </location>
</feature>
<keyword evidence="2" id="KW-0378">Hydrolase</keyword>
<dbReference type="AlphaFoldDB" id="A0AA43UCD0"/>
<dbReference type="Pfam" id="PF17876">
    <property type="entry name" value="CSD2"/>
    <property type="match status" value="1"/>
</dbReference>
<dbReference type="GO" id="GO:0004527">
    <property type="term" value="F:exonuclease activity"/>
    <property type="evidence" value="ECO:0007669"/>
    <property type="project" value="UniProtKB-KW"/>
</dbReference>
<dbReference type="InterPro" id="IPR040476">
    <property type="entry name" value="CSD2"/>
</dbReference>
<evidence type="ECO:0000256" key="1">
    <source>
        <dbReference type="ARBA" id="ARBA00022722"/>
    </source>
</evidence>
<proteinExistence type="predicted"/>
<dbReference type="InterPro" id="IPR012340">
    <property type="entry name" value="NA-bd_OB-fold"/>
</dbReference>
<protein>
    <submittedName>
        <fullName evidence="6">Ribonuclease R</fullName>
    </submittedName>
</protein>
<feature type="domain" description="Ribonuclease B N-terminal OB" evidence="4">
    <location>
        <begin position="61"/>
        <end position="121"/>
    </location>
</feature>
<dbReference type="Proteomes" id="UP001171751">
    <property type="component" value="Unassembled WGS sequence"/>
</dbReference>
<evidence type="ECO:0000256" key="2">
    <source>
        <dbReference type="ARBA" id="ARBA00022801"/>
    </source>
</evidence>
<keyword evidence="3" id="KW-0269">Exonuclease</keyword>
<dbReference type="Pfam" id="PF08206">
    <property type="entry name" value="OB_RNB"/>
    <property type="match status" value="1"/>
</dbReference>
<sequence length="226" mass="25213">MESSKQKTFEMNDLSHGLSMAESEQFKKLVMAVAELERDGEIVLSDHGEFMLPHSNGYVEGKFRKSQKGYGFVEIEGLEGDVFVPAHRTNHAMENDRVLISIDKASDVKNGKGPEGTVQEIIEHGVSHVIGEFHAYEKNELENSSYIGYAELRDKRLESYRVFISPQGLHPKNESIVQIEITAYPDADHEHAMIGLVTTEIGGKNEPGVDILSVVYKHGIPTEFSP</sequence>
<evidence type="ECO:0000313" key="6">
    <source>
        <dbReference type="EMBL" id="MDO5457375.1"/>
    </source>
</evidence>
<organism evidence="6 7">
    <name type="scientific">Atopococcus tabaci</name>
    <dbReference type="NCBI Taxonomy" id="269774"/>
    <lineage>
        <taxon>Bacteria</taxon>
        <taxon>Bacillati</taxon>
        <taxon>Bacillota</taxon>
        <taxon>Bacilli</taxon>
        <taxon>Lactobacillales</taxon>
        <taxon>Carnobacteriaceae</taxon>
        <taxon>Atopococcus</taxon>
    </lineage>
</organism>
<evidence type="ECO:0000256" key="3">
    <source>
        <dbReference type="ARBA" id="ARBA00022839"/>
    </source>
</evidence>
<accession>A0AA43UCD0</accession>
<name>A0AA43UCD0_9LACT</name>
<dbReference type="SUPFAM" id="SSF50249">
    <property type="entry name" value="Nucleic acid-binding proteins"/>
    <property type="match status" value="2"/>
</dbReference>